<evidence type="ECO:0000256" key="3">
    <source>
        <dbReference type="ARBA" id="ARBA00022670"/>
    </source>
</evidence>
<evidence type="ECO:0000313" key="14">
    <source>
        <dbReference type="Proteomes" id="UP000541109"/>
    </source>
</evidence>
<dbReference type="PANTHER" id="PTHR33695:SF1">
    <property type="entry name" value="LIPOPROTEIN SIGNAL PEPTIDASE"/>
    <property type="match status" value="1"/>
</dbReference>
<dbReference type="AlphaFoldDB" id="A0A839AKM9"/>
<evidence type="ECO:0000256" key="5">
    <source>
        <dbReference type="ARBA" id="ARBA00022750"/>
    </source>
</evidence>
<dbReference type="GO" id="GO:0006508">
    <property type="term" value="P:proteolysis"/>
    <property type="evidence" value="ECO:0007669"/>
    <property type="project" value="UniProtKB-KW"/>
</dbReference>
<evidence type="ECO:0000256" key="6">
    <source>
        <dbReference type="ARBA" id="ARBA00022801"/>
    </source>
</evidence>
<feature type="region of interest" description="Disordered" evidence="12">
    <location>
        <begin position="176"/>
        <end position="221"/>
    </location>
</feature>
<comment type="caution">
    <text evidence="13">The sequence shown here is derived from an EMBL/GenBank/DDBJ whole genome shotgun (WGS) entry which is preliminary data.</text>
</comment>
<organism evidence="13 14">
    <name type="scientific">Stappia albiluteola</name>
    <dbReference type="NCBI Taxonomy" id="2758565"/>
    <lineage>
        <taxon>Bacteria</taxon>
        <taxon>Pseudomonadati</taxon>
        <taxon>Pseudomonadota</taxon>
        <taxon>Alphaproteobacteria</taxon>
        <taxon>Hyphomicrobiales</taxon>
        <taxon>Stappiaceae</taxon>
        <taxon>Stappia</taxon>
    </lineage>
</organism>
<dbReference type="Proteomes" id="UP000541109">
    <property type="component" value="Unassembled WGS sequence"/>
</dbReference>
<comment type="subcellular location">
    <subcellularLocation>
        <location evidence="9">Cell membrane</location>
        <topology evidence="9">Multi-pass membrane protein</topology>
    </subcellularLocation>
</comment>
<reference evidence="13 14" key="1">
    <citation type="submission" date="2020-07" db="EMBL/GenBank/DDBJ databases">
        <title>Stappia sp., F7233, whole genome shotgun sequencing project.</title>
        <authorList>
            <person name="Jiang S."/>
            <person name="Liu Z.W."/>
            <person name="Du Z.J."/>
        </authorList>
    </citation>
    <scope>NUCLEOTIDE SEQUENCE [LARGE SCALE GENOMIC DNA]</scope>
    <source>
        <strain evidence="13 14">F7233</strain>
    </source>
</reference>
<comment type="pathway">
    <text evidence="9">Protein modification; lipoprotein biosynthesis (signal peptide cleavage).</text>
</comment>
<evidence type="ECO:0000256" key="9">
    <source>
        <dbReference type="HAMAP-Rule" id="MF_00161"/>
    </source>
</evidence>
<dbReference type="NCBIfam" id="TIGR00077">
    <property type="entry name" value="lspA"/>
    <property type="match status" value="1"/>
</dbReference>
<dbReference type="RefSeq" id="WP_182167843.1">
    <property type="nucleotide sequence ID" value="NZ_JACFXV010000065.1"/>
</dbReference>
<feature type="transmembrane region" description="Helical" evidence="9">
    <location>
        <begin position="81"/>
        <end position="100"/>
    </location>
</feature>
<evidence type="ECO:0000256" key="10">
    <source>
        <dbReference type="RuleBase" id="RU000594"/>
    </source>
</evidence>
<evidence type="ECO:0000256" key="7">
    <source>
        <dbReference type="ARBA" id="ARBA00022989"/>
    </source>
</evidence>
<dbReference type="InterPro" id="IPR001872">
    <property type="entry name" value="Peptidase_A8"/>
</dbReference>
<evidence type="ECO:0000256" key="4">
    <source>
        <dbReference type="ARBA" id="ARBA00022692"/>
    </source>
</evidence>
<evidence type="ECO:0000256" key="8">
    <source>
        <dbReference type="ARBA" id="ARBA00023136"/>
    </source>
</evidence>
<name>A0A839AKM9_9HYPH</name>
<feature type="compositionally biased region" description="Basic and acidic residues" evidence="12">
    <location>
        <begin position="181"/>
        <end position="190"/>
    </location>
</feature>
<evidence type="ECO:0000256" key="11">
    <source>
        <dbReference type="RuleBase" id="RU004181"/>
    </source>
</evidence>
<keyword evidence="4 9" id="KW-0812">Transmembrane</keyword>
<gene>
    <name evidence="9" type="primary">lspA</name>
    <name evidence="13" type="ORF">H2509_17920</name>
</gene>
<comment type="catalytic activity">
    <reaction evidence="9 10">
        <text>Release of signal peptides from bacterial membrane prolipoproteins. Hydrolyzes -Xaa-Yaa-Zaa-|-(S,diacylglyceryl)Cys-, in which Xaa is hydrophobic (preferably Leu), and Yaa (Ala or Ser) and Zaa (Gly or Ala) have small, neutral side chains.</text>
        <dbReference type="EC" id="3.4.23.36"/>
    </reaction>
</comment>
<evidence type="ECO:0000256" key="12">
    <source>
        <dbReference type="SAM" id="MobiDB-lite"/>
    </source>
</evidence>
<feature type="active site" evidence="9">
    <location>
        <position position="135"/>
    </location>
</feature>
<comment type="similarity">
    <text evidence="1 9 11">Belongs to the peptidase A8 family.</text>
</comment>
<comment type="caution">
    <text evidence="9">Lacks conserved residue(s) required for the propagation of feature annotation.</text>
</comment>
<keyword evidence="8 9" id="KW-0472">Membrane</keyword>
<keyword evidence="2 9" id="KW-1003">Cell membrane</keyword>
<protein>
    <recommendedName>
        <fullName evidence="9">Lipoprotein signal peptidase</fullName>
        <ecNumber evidence="9">3.4.23.36</ecNumber>
    </recommendedName>
    <alternativeName>
        <fullName evidence="9">Prolipoprotein signal peptidase</fullName>
    </alternativeName>
    <alternativeName>
        <fullName evidence="9">Signal peptidase II</fullName>
        <shortName evidence="9">SPase II</shortName>
    </alternativeName>
</protein>
<dbReference type="GO" id="GO:0005886">
    <property type="term" value="C:plasma membrane"/>
    <property type="evidence" value="ECO:0007669"/>
    <property type="project" value="UniProtKB-SubCell"/>
</dbReference>
<evidence type="ECO:0000256" key="2">
    <source>
        <dbReference type="ARBA" id="ARBA00022475"/>
    </source>
</evidence>
<sequence length="221" mass="23876">MTDTTPKPRITARPLLWGPRSALVLSIAAIGLALDQATKLWLLFVTDLPSIGRIELLPFLDLTMVWNYGISYGLFQQGSPVGRIALIVLTLAATVFLWIWGARAKDRLSAVSLGLIVGGAIGNGIDRIAYGAVADFFHFHVGTFSWYVFNPADAWIVAGVAGLMYDSFVAGPKEAALQPHAEPDEKRPVNEEVAGGNGSRRTARDGGMPVSERGIENDEDR</sequence>
<dbReference type="EMBL" id="JACFXV010000065">
    <property type="protein sequence ID" value="MBA5779009.1"/>
    <property type="molecule type" value="Genomic_DNA"/>
</dbReference>
<comment type="function">
    <text evidence="9 10">This protein specifically catalyzes the removal of signal peptides from prolipoproteins.</text>
</comment>
<evidence type="ECO:0000256" key="1">
    <source>
        <dbReference type="ARBA" id="ARBA00006139"/>
    </source>
</evidence>
<feature type="transmembrane region" description="Helical" evidence="9">
    <location>
        <begin position="22"/>
        <end position="44"/>
    </location>
</feature>
<dbReference type="PANTHER" id="PTHR33695">
    <property type="entry name" value="LIPOPROTEIN SIGNAL PEPTIDASE"/>
    <property type="match status" value="1"/>
</dbReference>
<proteinExistence type="inferred from homology"/>
<evidence type="ECO:0000313" key="13">
    <source>
        <dbReference type="EMBL" id="MBA5779009.1"/>
    </source>
</evidence>
<dbReference type="EC" id="3.4.23.36" evidence="9"/>
<keyword evidence="3 9" id="KW-0645">Protease</keyword>
<dbReference type="HAMAP" id="MF_00161">
    <property type="entry name" value="LspA"/>
    <property type="match status" value="1"/>
</dbReference>
<keyword evidence="14" id="KW-1185">Reference proteome</keyword>
<dbReference type="PROSITE" id="PS00855">
    <property type="entry name" value="SPASE_II"/>
    <property type="match status" value="1"/>
</dbReference>
<dbReference type="Pfam" id="PF01252">
    <property type="entry name" value="Peptidase_A8"/>
    <property type="match status" value="1"/>
</dbReference>
<dbReference type="GO" id="GO:0004190">
    <property type="term" value="F:aspartic-type endopeptidase activity"/>
    <property type="evidence" value="ECO:0007669"/>
    <property type="project" value="UniProtKB-UniRule"/>
</dbReference>
<accession>A0A839AKM9</accession>
<keyword evidence="7 9" id="KW-1133">Transmembrane helix</keyword>
<keyword evidence="6 9" id="KW-0378">Hydrolase</keyword>
<dbReference type="UniPathway" id="UPA00665"/>
<dbReference type="PRINTS" id="PR00781">
    <property type="entry name" value="LIPOSIGPTASE"/>
</dbReference>
<keyword evidence="5 9" id="KW-0064">Aspartyl protease</keyword>
<feature type="active site" evidence="9">
    <location>
        <position position="153"/>
    </location>
</feature>